<organism evidence="1 2">
    <name type="scientific">Clostridium sardiniense</name>
    <name type="common">Clostridium absonum</name>
    <dbReference type="NCBI Taxonomy" id="29369"/>
    <lineage>
        <taxon>Bacteria</taxon>
        <taxon>Bacillati</taxon>
        <taxon>Bacillota</taxon>
        <taxon>Clostridia</taxon>
        <taxon>Eubacteriales</taxon>
        <taxon>Clostridiaceae</taxon>
        <taxon>Clostridium</taxon>
    </lineage>
</organism>
<dbReference type="RefSeq" id="WP_221861213.1">
    <property type="nucleotide sequence ID" value="NZ_JAIKTU010000007.1"/>
</dbReference>
<proteinExistence type="predicted"/>
<dbReference type="EMBL" id="JAIKTU010000007">
    <property type="protein sequence ID" value="MBY0755884.1"/>
    <property type="molecule type" value="Genomic_DNA"/>
</dbReference>
<accession>A0ABS7KYP7</accession>
<protein>
    <submittedName>
        <fullName evidence="1">DegV family protein</fullName>
    </submittedName>
</protein>
<dbReference type="InterPro" id="IPR003797">
    <property type="entry name" value="DegV"/>
</dbReference>
<name>A0ABS7KYP7_CLOSR</name>
<sequence>VVDSQTITSGLGLLVIKAVKLRDQGLKIEEIAKELEEIKPSIFLLFDILLIIVNNIIENDNHFVFLYYHILYP</sequence>
<dbReference type="Pfam" id="PF02645">
    <property type="entry name" value="DegV"/>
    <property type="match status" value="1"/>
</dbReference>
<dbReference type="SUPFAM" id="SSF82549">
    <property type="entry name" value="DAK1/DegV-like"/>
    <property type="match status" value="1"/>
</dbReference>
<dbReference type="PROSITE" id="PS51482">
    <property type="entry name" value="DEGV"/>
    <property type="match status" value="1"/>
</dbReference>
<comment type="caution">
    <text evidence="1">The sequence shown here is derived from an EMBL/GenBank/DDBJ whole genome shotgun (WGS) entry which is preliminary data.</text>
</comment>
<evidence type="ECO:0000313" key="2">
    <source>
        <dbReference type="Proteomes" id="UP001299068"/>
    </source>
</evidence>
<evidence type="ECO:0000313" key="1">
    <source>
        <dbReference type="EMBL" id="MBY0755884.1"/>
    </source>
</evidence>
<dbReference type="Proteomes" id="UP001299068">
    <property type="component" value="Unassembled WGS sequence"/>
</dbReference>
<keyword evidence="2" id="KW-1185">Reference proteome</keyword>
<reference evidence="1 2" key="1">
    <citation type="journal article" date="2021" name="Cell Host Microbe">
        <title>in vivo commensal control of Clostridioides difficile virulence.</title>
        <authorList>
            <person name="Girinathan B.P."/>
            <person name="Dibenedetto N."/>
            <person name="Worley J.N."/>
            <person name="Peltier J."/>
            <person name="Arrieta-Ortiz M.L."/>
            <person name="Rupa Christinal Immanuel S."/>
            <person name="Lavin R."/>
            <person name="Delaney M.L."/>
            <person name="Cummins C."/>
            <person name="Hoffmann M."/>
            <person name="Luo Y."/>
            <person name="Gonzalez-Escalona N."/>
            <person name="Allard M."/>
            <person name="Onderdonk A.B."/>
            <person name="Gerber G.K."/>
            <person name="Sonenshein A.L."/>
            <person name="Baliga N."/>
            <person name="Dupuy B."/>
            <person name="Bry L."/>
        </authorList>
    </citation>
    <scope>NUCLEOTIDE SEQUENCE [LARGE SCALE GENOMIC DNA]</scope>
    <source>
        <strain evidence="1 2">DSM 599</strain>
    </source>
</reference>
<gene>
    <name evidence="1" type="ORF">K5V21_10505</name>
</gene>
<feature type="non-terminal residue" evidence="1">
    <location>
        <position position="1"/>
    </location>
</feature>
<dbReference type="Gene3D" id="3.40.50.10440">
    <property type="entry name" value="Dihydroxyacetone kinase, domain 1"/>
    <property type="match status" value="1"/>
</dbReference>